<evidence type="ECO:0000259" key="2">
    <source>
        <dbReference type="Pfam" id="PF12146"/>
    </source>
</evidence>
<evidence type="ECO:0000313" key="3">
    <source>
        <dbReference type="EMBL" id="TGK31503.1"/>
    </source>
</evidence>
<keyword evidence="1" id="KW-0732">Signal</keyword>
<dbReference type="PANTHER" id="PTHR12277:SF81">
    <property type="entry name" value="PROTEIN ABHD13"/>
    <property type="match status" value="1"/>
</dbReference>
<organism evidence="3 4">
    <name type="scientific">Leptospira gomenensis</name>
    <dbReference type="NCBI Taxonomy" id="2484974"/>
    <lineage>
        <taxon>Bacteria</taxon>
        <taxon>Pseudomonadati</taxon>
        <taxon>Spirochaetota</taxon>
        <taxon>Spirochaetia</taxon>
        <taxon>Leptospirales</taxon>
        <taxon>Leptospiraceae</taxon>
        <taxon>Leptospira</taxon>
    </lineage>
</organism>
<dbReference type="PROSITE" id="PS51257">
    <property type="entry name" value="PROKAR_LIPOPROTEIN"/>
    <property type="match status" value="1"/>
</dbReference>
<gene>
    <name evidence="3" type="ORF">EHQ17_13905</name>
</gene>
<dbReference type="SUPFAM" id="SSF53474">
    <property type="entry name" value="alpha/beta-Hydrolases"/>
    <property type="match status" value="1"/>
</dbReference>
<evidence type="ECO:0000313" key="4">
    <source>
        <dbReference type="Proteomes" id="UP000298277"/>
    </source>
</evidence>
<keyword evidence="3" id="KW-0378">Hydrolase</keyword>
<dbReference type="GO" id="GO:0016787">
    <property type="term" value="F:hydrolase activity"/>
    <property type="evidence" value="ECO:0007669"/>
    <property type="project" value="UniProtKB-KW"/>
</dbReference>
<reference evidence="3" key="1">
    <citation type="journal article" date="2019" name="PLoS Negl. Trop. Dis.">
        <title>Revisiting the worldwide diversity of Leptospira species in the environment.</title>
        <authorList>
            <person name="Vincent A.T."/>
            <person name="Schiettekatte O."/>
            <person name="Bourhy P."/>
            <person name="Veyrier F.J."/>
            <person name="Picardeau M."/>
        </authorList>
    </citation>
    <scope>NUCLEOTIDE SEQUENCE [LARGE SCALE GENOMIC DNA]</scope>
    <source>
        <strain evidence="3">201800299</strain>
    </source>
</reference>
<dbReference type="PANTHER" id="PTHR12277">
    <property type="entry name" value="ALPHA/BETA HYDROLASE DOMAIN-CONTAINING PROTEIN"/>
    <property type="match status" value="1"/>
</dbReference>
<dbReference type="InterPro" id="IPR029058">
    <property type="entry name" value="AB_hydrolase_fold"/>
</dbReference>
<protein>
    <submittedName>
        <fullName evidence="3">Alpha/beta fold hydrolase</fullName>
    </submittedName>
</protein>
<dbReference type="OrthoDB" id="9777090at2"/>
<dbReference type="EMBL" id="RQFA01000063">
    <property type="protein sequence ID" value="TGK31503.1"/>
    <property type="molecule type" value="Genomic_DNA"/>
</dbReference>
<sequence>MKKHNSAFPYFFRTAYSSVLLLAFSSCASLFYQPTDRKYWTPDVLGFRFHEETFETFDGEKLKFWRIFPKEKPRGVVFQFHGNGENRSSHFTSLVWMVNHGYELVVLDYRGYLDSTGTPERETIHKDAVDFLIKELEYSKKRNIPAVVYGQSLGGAIALRAVADLPDKSGIVLMVADGTFASYKKVFRQVVRRVLFFPMDWIAGIFVSDSFSPEDSISRISPVPVLVVHGTEDDIVSFQNGVEIFGLAGQPKWFWEVRGGGHVNWMNLGASKEAKNFLSFLEHVIEKSDFNPGRADVDPNALRREANVTRPRLPTP</sequence>
<dbReference type="AlphaFoldDB" id="A0A5F1Y8A5"/>
<feature type="domain" description="Serine aminopeptidase S33" evidence="2">
    <location>
        <begin position="72"/>
        <end position="174"/>
    </location>
</feature>
<dbReference type="Proteomes" id="UP000298277">
    <property type="component" value="Unassembled WGS sequence"/>
</dbReference>
<dbReference type="InterPro" id="IPR022742">
    <property type="entry name" value="Hydrolase_4"/>
</dbReference>
<evidence type="ECO:0000256" key="1">
    <source>
        <dbReference type="SAM" id="SignalP"/>
    </source>
</evidence>
<dbReference type="RefSeq" id="WP_135595614.1">
    <property type="nucleotide sequence ID" value="NZ_RQEZ01000039.1"/>
</dbReference>
<feature type="chain" id="PRO_5043206705" evidence="1">
    <location>
        <begin position="29"/>
        <end position="316"/>
    </location>
</feature>
<comment type="caution">
    <text evidence="3">The sequence shown here is derived from an EMBL/GenBank/DDBJ whole genome shotgun (WGS) entry which is preliminary data.</text>
</comment>
<keyword evidence="4" id="KW-1185">Reference proteome</keyword>
<proteinExistence type="predicted"/>
<accession>A0A5F1Y8A5</accession>
<name>A0A5F1Y8A5_9LEPT</name>
<dbReference type="Gene3D" id="3.40.50.1820">
    <property type="entry name" value="alpha/beta hydrolase"/>
    <property type="match status" value="1"/>
</dbReference>
<feature type="signal peptide" evidence="1">
    <location>
        <begin position="1"/>
        <end position="28"/>
    </location>
</feature>
<dbReference type="Pfam" id="PF12146">
    <property type="entry name" value="Hydrolase_4"/>
    <property type="match status" value="1"/>
</dbReference>